<reference evidence="1 2" key="1">
    <citation type="submission" date="2021-06" db="EMBL/GenBank/DDBJ databases">
        <authorList>
            <person name="Sun Q."/>
            <person name="Li D."/>
        </authorList>
    </citation>
    <scope>NUCLEOTIDE SEQUENCE [LARGE SCALE GENOMIC DNA]</scope>
    <source>
        <strain evidence="1 2">MSJ-1</strain>
    </source>
</reference>
<sequence length="67" mass="7842">MIKIKVQRNSGLEVEEVLEKALKGLKDKEKTEIRDPYIKKLIKESNDLYDLVMAGMIDEILEVMYQD</sequence>
<protein>
    <recommendedName>
        <fullName evidence="3">Phage protein</fullName>
    </recommendedName>
</protein>
<organism evidence="1 2">
    <name type="scientific">Peptoniphilus ovalis</name>
    <dbReference type="NCBI Taxonomy" id="2841503"/>
    <lineage>
        <taxon>Bacteria</taxon>
        <taxon>Bacillati</taxon>
        <taxon>Bacillota</taxon>
        <taxon>Tissierellia</taxon>
        <taxon>Tissierellales</taxon>
        <taxon>Peptoniphilaceae</taxon>
        <taxon>Peptoniphilus</taxon>
    </lineage>
</organism>
<dbReference type="Proteomes" id="UP000783742">
    <property type="component" value="Unassembled WGS sequence"/>
</dbReference>
<name>A0ABS6FHQ0_9FIRM</name>
<gene>
    <name evidence="1" type="ORF">KQI68_06710</name>
</gene>
<accession>A0ABS6FHQ0</accession>
<dbReference type="EMBL" id="JAHLQO010000004">
    <property type="protein sequence ID" value="MBU5669529.1"/>
    <property type="molecule type" value="Genomic_DNA"/>
</dbReference>
<evidence type="ECO:0008006" key="3">
    <source>
        <dbReference type="Google" id="ProtNLM"/>
    </source>
</evidence>
<comment type="caution">
    <text evidence="1">The sequence shown here is derived from an EMBL/GenBank/DDBJ whole genome shotgun (WGS) entry which is preliminary data.</text>
</comment>
<dbReference type="RefSeq" id="WP_216549361.1">
    <property type="nucleotide sequence ID" value="NZ_JAHLQO010000004.1"/>
</dbReference>
<proteinExistence type="predicted"/>
<keyword evidence="2" id="KW-1185">Reference proteome</keyword>
<evidence type="ECO:0000313" key="1">
    <source>
        <dbReference type="EMBL" id="MBU5669529.1"/>
    </source>
</evidence>
<evidence type="ECO:0000313" key="2">
    <source>
        <dbReference type="Proteomes" id="UP000783742"/>
    </source>
</evidence>